<dbReference type="Pfam" id="PF14009">
    <property type="entry name" value="PADRE"/>
    <property type="match status" value="1"/>
</dbReference>
<accession>A0AAQ3JWA7</accession>
<sequence>MGNCLVLDQEREVIKIMRMDGEILEYQSTLSVQQVLDEFPGHAIADELPALQYLDPANCMKHGQLYYLLLLPPKMPVATERGGIRVKMIVTKQELKELLSKGGFSHGDMVSLLRREERRSVAIGKERKLEWKPTLERIPEGINVFFS</sequence>
<dbReference type="PANTHER" id="PTHR33148:SF46">
    <property type="entry name" value="EMB|CAB85509.1"/>
    <property type="match status" value="1"/>
</dbReference>
<protein>
    <submittedName>
        <fullName evidence="1">Uncharacterized protein</fullName>
    </submittedName>
</protein>
<evidence type="ECO:0000313" key="1">
    <source>
        <dbReference type="EMBL" id="WOK97323.1"/>
    </source>
</evidence>
<dbReference type="InterPro" id="IPR025322">
    <property type="entry name" value="PADRE_dom"/>
</dbReference>
<organism evidence="1 2">
    <name type="scientific">Canna indica</name>
    <name type="common">Indian-shot</name>
    <dbReference type="NCBI Taxonomy" id="4628"/>
    <lineage>
        <taxon>Eukaryota</taxon>
        <taxon>Viridiplantae</taxon>
        <taxon>Streptophyta</taxon>
        <taxon>Embryophyta</taxon>
        <taxon>Tracheophyta</taxon>
        <taxon>Spermatophyta</taxon>
        <taxon>Magnoliopsida</taxon>
        <taxon>Liliopsida</taxon>
        <taxon>Zingiberales</taxon>
        <taxon>Cannaceae</taxon>
        <taxon>Canna</taxon>
    </lineage>
</organism>
<proteinExistence type="predicted"/>
<dbReference type="PANTHER" id="PTHR33148">
    <property type="entry name" value="PLASTID MOVEMENT IMPAIRED PROTEIN-RELATED"/>
    <property type="match status" value="1"/>
</dbReference>
<name>A0AAQ3JWA7_9LILI</name>
<keyword evidence="2" id="KW-1185">Reference proteome</keyword>
<dbReference type="Proteomes" id="UP001327560">
    <property type="component" value="Chromosome 2"/>
</dbReference>
<reference evidence="1 2" key="1">
    <citation type="submission" date="2023-10" db="EMBL/GenBank/DDBJ databases">
        <title>Chromosome-scale genome assembly provides insights into flower coloration mechanisms of Canna indica.</title>
        <authorList>
            <person name="Li C."/>
        </authorList>
    </citation>
    <scope>NUCLEOTIDE SEQUENCE [LARGE SCALE GENOMIC DNA]</scope>
    <source>
        <tissue evidence="1">Flower</tissue>
    </source>
</reference>
<dbReference type="EMBL" id="CP136891">
    <property type="protein sequence ID" value="WOK97323.1"/>
    <property type="molecule type" value="Genomic_DNA"/>
</dbReference>
<dbReference type="AlphaFoldDB" id="A0AAQ3JWA7"/>
<gene>
    <name evidence="1" type="ORF">Cni_G06031</name>
</gene>
<evidence type="ECO:0000313" key="2">
    <source>
        <dbReference type="Proteomes" id="UP001327560"/>
    </source>
</evidence>